<dbReference type="InterPro" id="IPR043504">
    <property type="entry name" value="Peptidase_S1_PA_chymotrypsin"/>
</dbReference>
<evidence type="ECO:0000256" key="1">
    <source>
        <dbReference type="ARBA" id="ARBA00022670"/>
    </source>
</evidence>
<evidence type="ECO:0000256" key="5">
    <source>
        <dbReference type="ARBA" id="ARBA00023157"/>
    </source>
</evidence>
<protein>
    <recommendedName>
        <fullName evidence="14">CLIP domain-containing serine protease</fullName>
    </recommendedName>
</protein>
<evidence type="ECO:0000256" key="8">
    <source>
        <dbReference type="RuleBase" id="RU363034"/>
    </source>
</evidence>
<keyword evidence="2" id="KW-0732">Signal</keyword>
<keyword evidence="4 8" id="KW-0720">Serine protease</keyword>
<evidence type="ECO:0000256" key="3">
    <source>
        <dbReference type="ARBA" id="ARBA00022801"/>
    </source>
</evidence>
<dbReference type="PROSITE" id="PS50240">
    <property type="entry name" value="TRYPSIN_DOM"/>
    <property type="match status" value="2"/>
</dbReference>
<evidence type="ECO:0000313" key="13">
    <source>
        <dbReference type="Proteomes" id="UP000677054"/>
    </source>
</evidence>
<evidence type="ECO:0000256" key="9">
    <source>
        <dbReference type="SAM" id="MobiDB-lite"/>
    </source>
</evidence>
<dbReference type="GO" id="GO:0006508">
    <property type="term" value="P:proteolysis"/>
    <property type="evidence" value="ECO:0007669"/>
    <property type="project" value="UniProtKB-KW"/>
</dbReference>
<dbReference type="EMBL" id="CAJPEV010000010">
    <property type="protein sequence ID" value="CAG0878650.1"/>
    <property type="molecule type" value="Genomic_DNA"/>
</dbReference>
<evidence type="ECO:0000256" key="7">
    <source>
        <dbReference type="ARBA" id="ARBA00024195"/>
    </source>
</evidence>
<keyword evidence="3 8" id="KW-0378">Hydrolase</keyword>
<dbReference type="InterPro" id="IPR051487">
    <property type="entry name" value="Ser/Thr_Proteases_Immune/Dev"/>
</dbReference>
<dbReference type="InterPro" id="IPR001254">
    <property type="entry name" value="Trypsin_dom"/>
</dbReference>
<dbReference type="InterPro" id="IPR009003">
    <property type="entry name" value="Peptidase_S1_PA"/>
</dbReference>
<evidence type="ECO:0000313" key="12">
    <source>
        <dbReference type="EMBL" id="CAD7240136.1"/>
    </source>
</evidence>
<dbReference type="Gene3D" id="3.30.1640.30">
    <property type="match status" value="2"/>
</dbReference>
<gene>
    <name evidence="12" type="ORF">DSTB1V02_LOCUS170</name>
</gene>
<dbReference type="InterPro" id="IPR018114">
    <property type="entry name" value="TRYPSIN_HIS"/>
</dbReference>
<feature type="domain" description="Peptidase S1" evidence="10">
    <location>
        <begin position="414"/>
        <end position="669"/>
    </location>
</feature>
<name>A0A7R9A214_9CRUS</name>
<dbReference type="Gene3D" id="2.40.10.10">
    <property type="entry name" value="Trypsin-like serine proteases"/>
    <property type="match status" value="4"/>
</dbReference>
<dbReference type="PRINTS" id="PR00722">
    <property type="entry name" value="CHYMOTRYPSIN"/>
</dbReference>
<dbReference type="Pfam" id="PF00089">
    <property type="entry name" value="Trypsin"/>
    <property type="match status" value="3"/>
</dbReference>
<evidence type="ECO:0000259" key="11">
    <source>
        <dbReference type="PROSITE" id="PS51888"/>
    </source>
</evidence>
<evidence type="ECO:0000256" key="4">
    <source>
        <dbReference type="ARBA" id="ARBA00022825"/>
    </source>
</evidence>
<dbReference type="GO" id="GO:0004252">
    <property type="term" value="F:serine-type endopeptidase activity"/>
    <property type="evidence" value="ECO:0007669"/>
    <property type="project" value="InterPro"/>
</dbReference>
<reference evidence="12" key="1">
    <citation type="submission" date="2020-11" db="EMBL/GenBank/DDBJ databases">
        <authorList>
            <person name="Tran Van P."/>
        </authorList>
    </citation>
    <scope>NUCLEOTIDE SEQUENCE</scope>
</reference>
<dbReference type="CDD" id="cd00190">
    <property type="entry name" value="Tryp_SPc"/>
    <property type="match status" value="2"/>
</dbReference>
<feature type="domain" description="Clip" evidence="11">
    <location>
        <begin position="10"/>
        <end position="63"/>
    </location>
</feature>
<dbReference type="InterPro" id="IPR033116">
    <property type="entry name" value="TRYPSIN_SER"/>
</dbReference>
<feature type="domain" description="Clip" evidence="11">
    <location>
        <begin position="316"/>
        <end position="370"/>
    </location>
</feature>
<evidence type="ECO:0000256" key="2">
    <source>
        <dbReference type="ARBA" id="ARBA00022729"/>
    </source>
</evidence>
<dbReference type="InterPro" id="IPR038565">
    <property type="entry name" value="CLIP_sf"/>
</dbReference>
<sequence>MGNPTHIDEECKTPEPNVRPGKCVNIRDCAELFSLIEGPEWDVEYLRQSVCSVTIDGNQSVCCPVAKPTPPPKENYSELTGGFRIPVPGVGVKPGCGGAVINKRYVITAAHCVSPEFMGDNKLQYRARSAFVRLGEHTLSTDPDCFRMVCQPRAIDAEVENVIYPVNFYHNSTTGAKLDIALIRLANDIDFETVQPNDGSDVLQQLKVPIVPLAKCAATPIYKTVELNEEHICAGGEPDRDSCKGDSGGPLVVLRPQEGHAQYFLIGVVSFGTPFCGNVDAPGVYTRITHYLDWILEHVVFPGETSRPSFVAEGSTCRTPPPQSSPGRCTTHSTCPEIQRLLQRRSDPAVNRLLTELRCGFNGNVPLFCCPLTTGNPQAVPPTVPSRPRNPPGVNAREYLRSICVEEGILQLKIFGGRKTQPGQFPWAVLLAYPSMFGGAGAATFDCGGTLISKRHVLTAAHCVIDRSLRLKNIAFVRVGEHDVSKEGESGHRDIRVRRAIPHPDYVGPPNFYNDIAIIVLQDELTFSDHIAPICMPVLGDRELLDRNAPLKVIGWGSTEKSSRGSEVLLQADVPVADDATCATGYQEFGIVFDGEMQLCAGGQQGTDTCAGDSGGAAMFLLSGLPPPATPKFVLGGVTSIGSTQCGTGLPGLYTRVQHYLPWITNNIQSDL</sequence>
<organism evidence="12">
    <name type="scientific">Darwinula stevensoni</name>
    <dbReference type="NCBI Taxonomy" id="69355"/>
    <lineage>
        <taxon>Eukaryota</taxon>
        <taxon>Metazoa</taxon>
        <taxon>Ecdysozoa</taxon>
        <taxon>Arthropoda</taxon>
        <taxon>Crustacea</taxon>
        <taxon>Oligostraca</taxon>
        <taxon>Ostracoda</taxon>
        <taxon>Podocopa</taxon>
        <taxon>Podocopida</taxon>
        <taxon>Darwinulocopina</taxon>
        <taxon>Darwinuloidea</taxon>
        <taxon>Darwinulidae</taxon>
        <taxon>Darwinula</taxon>
    </lineage>
</organism>
<feature type="region of interest" description="Disordered" evidence="9">
    <location>
        <begin position="312"/>
        <end position="331"/>
    </location>
</feature>
<dbReference type="InterPro" id="IPR001314">
    <property type="entry name" value="Peptidase_S1A"/>
</dbReference>
<evidence type="ECO:0000256" key="6">
    <source>
        <dbReference type="ARBA" id="ARBA00023180"/>
    </source>
</evidence>
<dbReference type="PROSITE" id="PS51888">
    <property type="entry name" value="CLIP"/>
    <property type="match status" value="2"/>
</dbReference>
<dbReference type="SMART" id="SM00680">
    <property type="entry name" value="CLIP"/>
    <property type="match status" value="2"/>
</dbReference>
<evidence type="ECO:0008006" key="14">
    <source>
        <dbReference type="Google" id="ProtNLM"/>
    </source>
</evidence>
<accession>A0A7R9A214</accession>
<keyword evidence="13" id="KW-1185">Reference proteome</keyword>
<dbReference type="PROSITE" id="PS00135">
    <property type="entry name" value="TRYPSIN_SER"/>
    <property type="match status" value="1"/>
</dbReference>
<dbReference type="InterPro" id="IPR022700">
    <property type="entry name" value="CLIP"/>
</dbReference>
<dbReference type="Proteomes" id="UP000677054">
    <property type="component" value="Unassembled WGS sequence"/>
</dbReference>
<dbReference type="AlphaFoldDB" id="A0A7R9A214"/>
<comment type="similarity">
    <text evidence="7">Belongs to the peptidase S1 family. CLIP subfamily.</text>
</comment>
<dbReference type="OrthoDB" id="8250810at2759"/>
<dbReference type="PANTHER" id="PTHR24256">
    <property type="entry name" value="TRYPTASE-RELATED"/>
    <property type="match status" value="1"/>
</dbReference>
<dbReference type="SUPFAM" id="SSF50494">
    <property type="entry name" value="Trypsin-like serine proteases"/>
    <property type="match status" value="2"/>
</dbReference>
<dbReference type="EMBL" id="LR899527">
    <property type="protein sequence ID" value="CAD7240136.1"/>
    <property type="molecule type" value="Genomic_DNA"/>
</dbReference>
<proteinExistence type="inferred from homology"/>
<dbReference type="FunFam" id="2.40.10.10:FF:000028">
    <property type="entry name" value="Serine protease easter"/>
    <property type="match status" value="2"/>
</dbReference>
<feature type="domain" description="Peptidase S1" evidence="10">
    <location>
        <begin position="55"/>
        <end position="300"/>
    </location>
</feature>
<keyword evidence="5" id="KW-1015">Disulfide bond</keyword>
<dbReference type="PROSITE" id="PS00134">
    <property type="entry name" value="TRYPSIN_HIS"/>
    <property type="match status" value="2"/>
</dbReference>
<keyword evidence="1 8" id="KW-0645">Protease</keyword>
<keyword evidence="6" id="KW-0325">Glycoprotein</keyword>
<evidence type="ECO:0000259" key="10">
    <source>
        <dbReference type="PROSITE" id="PS50240"/>
    </source>
</evidence>
<dbReference type="SMART" id="SM00020">
    <property type="entry name" value="Tryp_SPc"/>
    <property type="match status" value="2"/>
</dbReference>
<dbReference type="Pfam" id="PF12032">
    <property type="entry name" value="CLIP"/>
    <property type="match status" value="2"/>
</dbReference>